<organism evidence="1 2">
    <name type="scientific">Allokutzneria albata</name>
    <name type="common">Kibdelosporangium albatum</name>
    <dbReference type="NCBI Taxonomy" id="211114"/>
    <lineage>
        <taxon>Bacteria</taxon>
        <taxon>Bacillati</taxon>
        <taxon>Actinomycetota</taxon>
        <taxon>Actinomycetes</taxon>
        <taxon>Pseudonocardiales</taxon>
        <taxon>Pseudonocardiaceae</taxon>
        <taxon>Allokutzneria</taxon>
    </lineage>
</organism>
<keyword evidence="1" id="KW-0687">Ribonucleoprotein</keyword>
<dbReference type="GO" id="GO:0005840">
    <property type="term" value="C:ribosome"/>
    <property type="evidence" value="ECO:0007669"/>
    <property type="project" value="UniProtKB-KW"/>
</dbReference>
<dbReference type="RefSeq" id="WP_052407760.1">
    <property type="nucleotide sequence ID" value="NZ_JOEF01000020.1"/>
</dbReference>
<name>A0A1G9TKC0_ALLAB</name>
<dbReference type="EMBL" id="LT629701">
    <property type="protein sequence ID" value="SDM47854.1"/>
    <property type="molecule type" value="Genomic_DNA"/>
</dbReference>
<keyword evidence="1" id="KW-0689">Ribosomal protein</keyword>
<reference evidence="1 2" key="1">
    <citation type="submission" date="2016-10" db="EMBL/GenBank/DDBJ databases">
        <authorList>
            <person name="de Groot N.N."/>
        </authorList>
    </citation>
    <scope>NUCLEOTIDE SEQUENCE [LARGE SCALE GENOMIC DNA]</scope>
    <source>
        <strain evidence="1 2">DSM 44149</strain>
    </source>
</reference>
<gene>
    <name evidence="1" type="ORF">SAMN04489726_1828</name>
</gene>
<dbReference type="AlphaFoldDB" id="A0A1G9TKC0"/>
<accession>A0A1G9TKC0</accession>
<sequence>MLRDNGVWCRLQVEGAFFIHVGYDQYMYIGSAEPCERAVAITRPPGLFPERISASPYAVDADEAEAQRPADEDFWAELAGLVAMRGTVILEEGYLINASRWHRLRAGDIGRSRAGLTPRARLLVWQELSNDVDAAQLAKAFAEDGHEPVLTAVLPDDDGVLRARWAAC</sequence>
<keyword evidence="2" id="KW-1185">Reference proteome</keyword>
<dbReference type="Proteomes" id="UP000183376">
    <property type="component" value="Chromosome I"/>
</dbReference>
<protein>
    <submittedName>
        <fullName evidence="1">Small subunit ribosomal protein S1</fullName>
    </submittedName>
</protein>
<evidence type="ECO:0000313" key="1">
    <source>
        <dbReference type="EMBL" id="SDM47854.1"/>
    </source>
</evidence>
<dbReference type="eggNOG" id="COG0539">
    <property type="taxonomic scope" value="Bacteria"/>
</dbReference>
<proteinExistence type="predicted"/>
<evidence type="ECO:0000313" key="2">
    <source>
        <dbReference type="Proteomes" id="UP000183376"/>
    </source>
</evidence>
<dbReference type="STRING" id="211114.SAMN04489726_1828"/>